<proteinExistence type="predicted"/>
<evidence type="ECO:0000256" key="1">
    <source>
        <dbReference type="ARBA" id="ARBA00022741"/>
    </source>
</evidence>
<dbReference type="EMBL" id="VJNA01000043">
    <property type="protein sequence ID" value="TSE20376.1"/>
    <property type="molecule type" value="Genomic_DNA"/>
</dbReference>
<dbReference type="Proteomes" id="UP000318554">
    <property type="component" value="Unassembled WGS sequence"/>
</dbReference>
<evidence type="ECO:0000256" key="2">
    <source>
        <dbReference type="ARBA" id="ARBA00022801"/>
    </source>
</evidence>
<evidence type="ECO:0000313" key="6">
    <source>
        <dbReference type="Proteomes" id="UP000318554"/>
    </source>
</evidence>
<keyword evidence="2" id="KW-0378">Hydrolase</keyword>
<comment type="caution">
    <text evidence="5">The sequence shown here is derived from an EMBL/GenBank/DDBJ whole genome shotgun (WGS) entry which is preliminary data.</text>
</comment>
<protein>
    <submittedName>
        <fullName evidence="5">Kinase A inhibitor</fullName>
    </submittedName>
</protein>
<dbReference type="GO" id="GO:0005524">
    <property type="term" value="F:ATP binding"/>
    <property type="evidence" value="ECO:0007669"/>
    <property type="project" value="UniProtKB-KW"/>
</dbReference>
<dbReference type="Gene3D" id="3.30.1360.40">
    <property type="match status" value="1"/>
</dbReference>
<dbReference type="Gene3D" id="2.40.100.10">
    <property type="entry name" value="Cyclophilin-like"/>
    <property type="match status" value="1"/>
</dbReference>
<evidence type="ECO:0000259" key="4">
    <source>
        <dbReference type="SMART" id="SM00796"/>
    </source>
</evidence>
<gene>
    <name evidence="5" type="primary">kipI</name>
    <name evidence="5" type="ORF">Taqua_02400</name>
</gene>
<dbReference type="SMART" id="SM00796">
    <property type="entry name" value="AHS1"/>
    <property type="match status" value="1"/>
</dbReference>
<dbReference type="SUPFAM" id="SSF50891">
    <property type="entry name" value="Cyclophilin-like"/>
    <property type="match status" value="1"/>
</dbReference>
<evidence type="ECO:0000313" key="5">
    <source>
        <dbReference type="EMBL" id="TSE20376.1"/>
    </source>
</evidence>
<organism evidence="5 6">
    <name type="scientific">Tepidimonas aquatica</name>
    <dbReference type="NCBI Taxonomy" id="247482"/>
    <lineage>
        <taxon>Bacteria</taxon>
        <taxon>Pseudomonadati</taxon>
        <taxon>Pseudomonadota</taxon>
        <taxon>Betaproteobacteria</taxon>
        <taxon>Burkholderiales</taxon>
        <taxon>Tepidimonas</taxon>
    </lineage>
</organism>
<dbReference type="PANTHER" id="PTHR34698:SF2">
    <property type="entry name" value="5-OXOPROLINASE SUBUNIT B"/>
    <property type="match status" value="1"/>
</dbReference>
<reference evidence="5 6" key="1">
    <citation type="submission" date="2019-07" db="EMBL/GenBank/DDBJ databases">
        <title>Tepidimonas aquatica CLN-1 draft genome.</title>
        <authorList>
            <person name="Da Costa M.S."/>
            <person name="Froufe H.J.C."/>
            <person name="Egas C."/>
            <person name="Albuquerque L."/>
        </authorList>
    </citation>
    <scope>NUCLEOTIDE SEQUENCE [LARGE SCALE GENOMIC DNA]</scope>
    <source>
        <strain evidence="5 6">CLN-1</strain>
    </source>
</reference>
<keyword evidence="1" id="KW-0547">Nucleotide-binding</keyword>
<dbReference type="Pfam" id="PF02682">
    <property type="entry name" value="CT_C_D"/>
    <property type="match status" value="1"/>
</dbReference>
<dbReference type="SUPFAM" id="SSF160467">
    <property type="entry name" value="PH0987 N-terminal domain-like"/>
    <property type="match status" value="1"/>
</dbReference>
<evidence type="ECO:0000256" key="3">
    <source>
        <dbReference type="ARBA" id="ARBA00022840"/>
    </source>
</evidence>
<keyword evidence="3" id="KW-0067">ATP-binding</keyword>
<feature type="domain" description="Carboxyltransferase" evidence="4">
    <location>
        <begin position="13"/>
        <end position="222"/>
    </location>
</feature>
<dbReference type="RefSeq" id="WP_221933943.1">
    <property type="nucleotide sequence ID" value="NZ_VJNA01000043.1"/>
</dbReference>
<dbReference type="GO" id="GO:0016787">
    <property type="term" value="F:hydrolase activity"/>
    <property type="evidence" value="ECO:0007669"/>
    <property type="project" value="UniProtKB-KW"/>
</dbReference>
<dbReference type="AlphaFoldDB" id="A0A554W9Y1"/>
<keyword evidence="6" id="KW-1185">Reference proteome</keyword>
<sequence>MAAAAHGGLSLAPRLLPLGDAAWTVEFGAAIDPALHARVLALEAAVRTAQASGAPPWDAVQDVVPTFRSLTVHYDPLAGGAGDGVALGRALLLLAQHAGAAPPRGRRWTLPACFDAALAPDLAALAARQGLTPAAVVERLLGVELRVYQIGFMPGFPYMGGVPPALQVPRLPTPRKAVPAGSIALAGAMAAVYPWESPGGWHLVGRTPAPLWDLRRDPPALLASGDVVRWRAIDAAEYERLRQAAQRGVLDVAAWCDAPAEAAA</sequence>
<dbReference type="PANTHER" id="PTHR34698">
    <property type="entry name" value="5-OXOPROLINASE SUBUNIT B"/>
    <property type="match status" value="1"/>
</dbReference>
<dbReference type="InterPro" id="IPR010016">
    <property type="entry name" value="PxpB"/>
</dbReference>
<dbReference type="InterPro" id="IPR029000">
    <property type="entry name" value="Cyclophilin-like_dom_sf"/>
</dbReference>
<name>A0A554W9Y1_9BURK</name>
<dbReference type="InterPro" id="IPR003833">
    <property type="entry name" value="CT_C_D"/>
</dbReference>
<accession>A0A554W9Y1</accession>